<reference evidence="1" key="1">
    <citation type="submission" date="2022-09" db="EMBL/GenBank/DDBJ databases">
        <title>Fusarium specimens isolated from Avocado Roots.</title>
        <authorList>
            <person name="Stajich J."/>
            <person name="Roper C."/>
            <person name="Heimlech-Rivalta G."/>
        </authorList>
    </citation>
    <scope>NUCLEOTIDE SEQUENCE</scope>
    <source>
        <strain evidence="1">CF00095</strain>
    </source>
</reference>
<sequence length="100" mass="10172">MSSEQFLAGKPSIVTELANLNGIGPATALSLGEPGANILIHNASNAAVAGTVVQETKLSIVQAIPVKVNASSESFSVDFVKATLEGLNNKLNNIVVNNAG</sequence>
<dbReference type="InterPro" id="IPR036291">
    <property type="entry name" value="NAD(P)-bd_dom_sf"/>
</dbReference>
<comment type="caution">
    <text evidence="1">The sequence shown here is derived from an EMBL/GenBank/DDBJ whole genome shotgun (WGS) entry which is preliminary data.</text>
</comment>
<protein>
    <submittedName>
        <fullName evidence="1">Uncharacterized protein</fullName>
    </submittedName>
</protein>
<dbReference type="Proteomes" id="UP001152024">
    <property type="component" value="Unassembled WGS sequence"/>
</dbReference>
<dbReference type="Gene3D" id="3.40.50.720">
    <property type="entry name" value="NAD(P)-binding Rossmann-like Domain"/>
    <property type="match status" value="1"/>
</dbReference>
<evidence type="ECO:0000313" key="1">
    <source>
        <dbReference type="EMBL" id="KAJ4129131.1"/>
    </source>
</evidence>
<name>A0ABQ8R8F5_FUSEQ</name>
<keyword evidence="2" id="KW-1185">Reference proteome</keyword>
<dbReference type="EMBL" id="JAOQBH010000011">
    <property type="protein sequence ID" value="KAJ4129131.1"/>
    <property type="molecule type" value="Genomic_DNA"/>
</dbReference>
<gene>
    <name evidence="1" type="ORF">NW768_007664</name>
</gene>
<proteinExistence type="predicted"/>
<accession>A0ABQ8R8F5</accession>
<organism evidence="1 2">
    <name type="scientific">Fusarium equiseti</name>
    <name type="common">Fusarium scirpi</name>
    <dbReference type="NCBI Taxonomy" id="61235"/>
    <lineage>
        <taxon>Eukaryota</taxon>
        <taxon>Fungi</taxon>
        <taxon>Dikarya</taxon>
        <taxon>Ascomycota</taxon>
        <taxon>Pezizomycotina</taxon>
        <taxon>Sordariomycetes</taxon>
        <taxon>Hypocreomycetidae</taxon>
        <taxon>Hypocreales</taxon>
        <taxon>Nectriaceae</taxon>
        <taxon>Fusarium</taxon>
        <taxon>Fusarium incarnatum-equiseti species complex</taxon>
    </lineage>
</organism>
<evidence type="ECO:0000313" key="2">
    <source>
        <dbReference type="Proteomes" id="UP001152024"/>
    </source>
</evidence>
<dbReference type="SUPFAM" id="SSF51735">
    <property type="entry name" value="NAD(P)-binding Rossmann-fold domains"/>
    <property type="match status" value="1"/>
</dbReference>